<keyword evidence="4" id="KW-0288">FMN</keyword>
<dbReference type="InterPro" id="IPR000415">
    <property type="entry name" value="Nitroreductase-like"/>
</dbReference>
<dbReference type="Pfam" id="PF00881">
    <property type="entry name" value="Nitroreductase"/>
    <property type="match status" value="1"/>
</dbReference>
<comment type="cofactor">
    <cofactor evidence="1">
        <name>FMN</name>
        <dbReference type="ChEBI" id="CHEBI:58210"/>
    </cofactor>
</comment>
<organism evidence="9 10">
    <name type="scientific">Neisseria lisongii</name>
    <dbReference type="NCBI Taxonomy" id="2912188"/>
    <lineage>
        <taxon>Bacteria</taxon>
        <taxon>Pseudomonadati</taxon>
        <taxon>Pseudomonadota</taxon>
        <taxon>Betaproteobacteria</taxon>
        <taxon>Neisseriales</taxon>
        <taxon>Neisseriaceae</taxon>
        <taxon>Neisseria</taxon>
    </lineage>
</organism>
<accession>A0AAW5AFE0</accession>
<dbReference type="GO" id="GO:0046256">
    <property type="term" value="P:2,4,6-trinitrotoluene catabolic process"/>
    <property type="evidence" value="ECO:0007669"/>
    <property type="project" value="TreeGrafter"/>
</dbReference>
<dbReference type="AlphaFoldDB" id="A0AAW5AFE0"/>
<evidence type="ECO:0000256" key="6">
    <source>
        <dbReference type="ARBA" id="ARBA00023002"/>
    </source>
</evidence>
<dbReference type="InterPro" id="IPR050627">
    <property type="entry name" value="Nitroreductase/BluB"/>
</dbReference>
<dbReference type="EMBL" id="JAKKDL010000001">
    <property type="protein sequence ID" value="MCF7528822.1"/>
    <property type="molecule type" value="Genomic_DNA"/>
</dbReference>
<evidence type="ECO:0000256" key="1">
    <source>
        <dbReference type="ARBA" id="ARBA00001917"/>
    </source>
</evidence>
<keyword evidence="3" id="KW-0285">Flavoprotein</keyword>
<dbReference type="SUPFAM" id="SSF55469">
    <property type="entry name" value="FMN-dependent nitroreductase-like"/>
    <property type="match status" value="1"/>
</dbReference>
<dbReference type="InterPro" id="IPR029479">
    <property type="entry name" value="Nitroreductase"/>
</dbReference>
<evidence type="ECO:0000256" key="3">
    <source>
        <dbReference type="ARBA" id="ARBA00022630"/>
    </source>
</evidence>
<evidence type="ECO:0000256" key="2">
    <source>
        <dbReference type="ARBA" id="ARBA00007118"/>
    </source>
</evidence>
<keyword evidence="5" id="KW-0521">NADP</keyword>
<evidence type="ECO:0000313" key="9">
    <source>
        <dbReference type="EMBL" id="MCF7528822.1"/>
    </source>
</evidence>
<evidence type="ECO:0000259" key="8">
    <source>
        <dbReference type="Pfam" id="PF00881"/>
    </source>
</evidence>
<keyword evidence="6" id="KW-0560">Oxidoreductase</keyword>
<dbReference type="PANTHER" id="PTHR23026:SF125">
    <property type="entry name" value="OXYGEN-INSENSITIVE NAD(P)H NITROREDUCTASE"/>
    <property type="match status" value="1"/>
</dbReference>
<dbReference type="GO" id="GO:0046857">
    <property type="term" value="F:oxidoreductase activity, acting on other nitrogenous compounds as donors, with NAD or NADP as acceptor"/>
    <property type="evidence" value="ECO:0007669"/>
    <property type="project" value="TreeGrafter"/>
</dbReference>
<gene>
    <name evidence="9" type="ORF">L4H06_01015</name>
</gene>
<dbReference type="PANTHER" id="PTHR23026">
    <property type="entry name" value="NADPH NITROREDUCTASE"/>
    <property type="match status" value="1"/>
</dbReference>
<dbReference type="InterPro" id="IPR033878">
    <property type="entry name" value="NfsB-like"/>
</dbReference>
<proteinExistence type="inferred from homology"/>
<evidence type="ECO:0000256" key="4">
    <source>
        <dbReference type="ARBA" id="ARBA00022643"/>
    </source>
</evidence>
<evidence type="ECO:0000313" key="10">
    <source>
        <dbReference type="Proteomes" id="UP001201397"/>
    </source>
</evidence>
<comment type="similarity">
    <text evidence="2">Belongs to the nitroreductase family.</text>
</comment>
<protein>
    <submittedName>
        <fullName evidence="9">NAD(P)H-dependent oxidoreductase</fullName>
    </submittedName>
</protein>
<reference evidence="9" key="1">
    <citation type="submission" date="2022-01" db="EMBL/GenBank/DDBJ databases">
        <title>Neisseria sp. ZJ104.</title>
        <authorList>
            <person name="Yang C."/>
        </authorList>
    </citation>
    <scope>NUCLEOTIDE SEQUENCE</scope>
    <source>
        <strain evidence="9">ZJ104</strain>
    </source>
</reference>
<dbReference type="Gene3D" id="3.40.109.10">
    <property type="entry name" value="NADH Oxidase"/>
    <property type="match status" value="1"/>
</dbReference>
<evidence type="ECO:0000256" key="7">
    <source>
        <dbReference type="ARBA" id="ARBA00023027"/>
    </source>
</evidence>
<sequence length="221" mass="25156">MTTLTSNQILAAFKNRKSCRHYDPERKISQEDFNFILELGRLSPSSVGSEPWQFLVIQNPELRQAMKPFAWGMLNALDTASHIVVILAKKNARYDSEFLRESMVRRGITDPEQIAATLEKYRNFQQTDIDILNSERSLFDWACRQTYIALANMMTGAAMAGIDSCPIEGFNYEAMNRLLAEQGLFDPAEWGVSVAVTFGYRTRDIADKNRKAAEEVVVWAE</sequence>
<evidence type="ECO:0000256" key="5">
    <source>
        <dbReference type="ARBA" id="ARBA00022857"/>
    </source>
</evidence>
<name>A0AAW5AFE0_9NEIS</name>
<dbReference type="Proteomes" id="UP001201397">
    <property type="component" value="Unassembled WGS sequence"/>
</dbReference>
<comment type="caution">
    <text evidence="9">The sequence shown here is derived from an EMBL/GenBank/DDBJ whole genome shotgun (WGS) entry which is preliminary data.</text>
</comment>
<dbReference type="GO" id="GO:0005829">
    <property type="term" value="C:cytosol"/>
    <property type="evidence" value="ECO:0007669"/>
    <property type="project" value="TreeGrafter"/>
</dbReference>
<dbReference type="CDD" id="cd02149">
    <property type="entry name" value="NfsB-like"/>
    <property type="match status" value="1"/>
</dbReference>
<dbReference type="RefSeq" id="WP_237092186.1">
    <property type="nucleotide sequence ID" value="NZ_JAKKDL010000001.1"/>
</dbReference>
<feature type="domain" description="Nitroreductase" evidence="8">
    <location>
        <begin position="14"/>
        <end position="200"/>
    </location>
</feature>
<keyword evidence="7" id="KW-0520">NAD</keyword>